<dbReference type="PANTHER" id="PTHR48111">
    <property type="entry name" value="REGULATOR OF RPOS"/>
    <property type="match status" value="1"/>
</dbReference>
<keyword evidence="4 6" id="KW-0238">DNA-binding</keyword>
<evidence type="ECO:0000313" key="9">
    <source>
        <dbReference type="Proteomes" id="UP000199205"/>
    </source>
</evidence>
<name>A0A1C3WZW7_9HYPH</name>
<dbReference type="OrthoDB" id="9803032at2"/>
<dbReference type="InterPro" id="IPR001867">
    <property type="entry name" value="OmpR/PhoB-type_DNA-bd"/>
</dbReference>
<dbReference type="SUPFAM" id="SSF46894">
    <property type="entry name" value="C-terminal effector domain of the bipartite response regulators"/>
    <property type="match status" value="1"/>
</dbReference>
<keyword evidence="2" id="KW-0902">Two-component regulatory system</keyword>
<dbReference type="InterPro" id="IPR011006">
    <property type="entry name" value="CheY-like_superfamily"/>
</dbReference>
<evidence type="ECO:0000256" key="1">
    <source>
        <dbReference type="ARBA" id="ARBA00022553"/>
    </source>
</evidence>
<dbReference type="AlphaFoldDB" id="A0A1C3WZW7"/>
<evidence type="ECO:0000313" key="8">
    <source>
        <dbReference type="EMBL" id="SCB45529.1"/>
    </source>
</evidence>
<dbReference type="GO" id="GO:0032993">
    <property type="term" value="C:protein-DNA complex"/>
    <property type="evidence" value="ECO:0007669"/>
    <property type="project" value="TreeGrafter"/>
</dbReference>
<dbReference type="PANTHER" id="PTHR48111:SF1">
    <property type="entry name" value="TWO-COMPONENT RESPONSE REGULATOR ORR33"/>
    <property type="match status" value="1"/>
</dbReference>
<dbReference type="Proteomes" id="UP000199205">
    <property type="component" value="Unassembled WGS sequence"/>
</dbReference>
<dbReference type="SUPFAM" id="SSF52172">
    <property type="entry name" value="CheY-like"/>
    <property type="match status" value="1"/>
</dbReference>
<evidence type="ECO:0000256" key="4">
    <source>
        <dbReference type="ARBA" id="ARBA00023125"/>
    </source>
</evidence>
<dbReference type="SMART" id="SM00862">
    <property type="entry name" value="Trans_reg_C"/>
    <property type="match status" value="1"/>
</dbReference>
<accession>A0A1C3WZW7</accession>
<protein>
    <submittedName>
        <fullName evidence="8">Two-component system, OmpR family, phosphate regulon response regulator PhoB</fullName>
    </submittedName>
</protein>
<sequence length="232" mass="25928">MNPEVLFWSQNPDFYLVFSHILAVEGLSCVLLDEEEVGELAGRTSVLAIVLDTENNAEHALRVCSLIKADRTTAHIPLLALIPGGDERHYLDLLKAGVTESFVRPISPARILGYLQSLLSGLPLGMGGIRRDGSTFNVWKLSIEVSKRLVRHGSKEIQLGPIEFKLLCRLLQAPGRVFSRSELIEAAWPPNYYVQPRTVDVHVGRLRRMLEQMIGRNIIRTIRSSGYAVEFG</sequence>
<dbReference type="GO" id="GO:0006355">
    <property type="term" value="P:regulation of DNA-templated transcription"/>
    <property type="evidence" value="ECO:0007669"/>
    <property type="project" value="InterPro"/>
</dbReference>
<evidence type="ECO:0000259" key="7">
    <source>
        <dbReference type="PROSITE" id="PS51755"/>
    </source>
</evidence>
<evidence type="ECO:0000256" key="6">
    <source>
        <dbReference type="PROSITE-ProRule" id="PRU01091"/>
    </source>
</evidence>
<keyword evidence="5" id="KW-0804">Transcription</keyword>
<keyword evidence="1" id="KW-0597">Phosphoprotein</keyword>
<dbReference type="GO" id="GO:0000156">
    <property type="term" value="F:phosphorelay response regulator activity"/>
    <property type="evidence" value="ECO:0007669"/>
    <property type="project" value="TreeGrafter"/>
</dbReference>
<evidence type="ECO:0000256" key="5">
    <source>
        <dbReference type="ARBA" id="ARBA00023163"/>
    </source>
</evidence>
<dbReference type="GO" id="GO:0000976">
    <property type="term" value="F:transcription cis-regulatory region binding"/>
    <property type="evidence" value="ECO:0007669"/>
    <property type="project" value="TreeGrafter"/>
</dbReference>
<feature type="DNA-binding region" description="OmpR/PhoB-type" evidence="6">
    <location>
        <begin position="133"/>
        <end position="231"/>
    </location>
</feature>
<reference evidence="8 9" key="1">
    <citation type="submission" date="2016-08" db="EMBL/GenBank/DDBJ databases">
        <authorList>
            <person name="Seilhamer J.J."/>
        </authorList>
    </citation>
    <scope>NUCLEOTIDE SEQUENCE [LARGE SCALE GENOMIC DNA]</scope>
    <source>
        <strain evidence="8 9">P1-7</strain>
    </source>
</reference>
<gene>
    <name evidence="8" type="ORF">GA0061101_12153</name>
</gene>
<dbReference type="RefSeq" id="WP_037190887.1">
    <property type="nucleotide sequence ID" value="NZ_FMAF01000021.1"/>
</dbReference>
<dbReference type="PROSITE" id="PS51755">
    <property type="entry name" value="OMPR_PHOB"/>
    <property type="match status" value="1"/>
</dbReference>
<keyword evidence="3" id="KW-0805">Transcription regulation</keyword>
<dbReference type="CDD" id="cd00383">
    <property type="entry name" value="trans_reg_C"/>
    <property type="match status" value="1"/>
</dbReference>
<dbReference type="InterPro" id="IPR016032">
    <property type="entry name" value="Sig_transdc_resp-reg_C-effctor"/>
</dbReference>
<dbReference type="Pfam" id="PF00486">
    <property type="entry name" value="Trans_reg_C"/>
    <property type="match status" value="1"/>
</dbReference>
<dbReference type="EMBL" id="FMAF01000021">
    <property type="protein sequence ID" value="SCB45529.1"/>
    <property type="molecule type" value="Genomic_DNA"/>
</dbReference>
<evidence type="ECO:0000256" key="2">
    <source>
        <dbReference type="ARBA" id="ARBA00023012"/>
    </source>
</evidence>
<organism evidence="8 9">
    <name type="scientific">Rhizobium lusitanum</name>
    <dbReference type="NCBI Taxonomy" id="293958"/>
    <lineage>
        <taxon>Bacteria</taxon>
        <taxon>Pseudomonadati</taxon>
        <taxon>Pseudomonadota</taxon>
        <taxon>Alphaproteobacteria</taxon>
        <taxon>Hyphomicrobiales</taxon>
        <taxon>Rhizobiaceae</taxon>
        <taxon>Rhizobium/Agrobacterium group</taxon>
        <taxon>Rhizobium</taxon>
    </lineage>
</organism>
<proteinExistence type="predicted"/>
<dbReference type="Gene3D" id="3.40.50.2300">
    <property type="match status" value="1"/>
</dbReference>
<feature type="domain" description="OmpR/PhoB-type" evidence="7">
    <location>
        <begin position="133"/>
        <end position="231"/>
    </location>
</feature>
<dbReference type="GO" id="GO:0005829">
    <property type="term" value="C:cytosol"/>
    <property type="evidence" value="ECO:0007669"/>
    <property type="project" value="TreeGrafter"/>
</dbReference>
<dbReference type="InterPro" id="IPR039420">
    <property type="entry name" value="WalR-like"/>
</dbReference>
<evidence type="ECO:0000256" key="3">
    <source>
        <dbReference type="ARBA" id="ARBA00023015"/>
    </source>
</evidence>
<dbReference type="Gene3D" id="1.10.10.10">
    <property type="entry name" value="Winged helix-like DNA-binding domain superfamily/Winged helix DNA-binding domain"/>
    <property type="match status" value="1"/>
</dbReference>
<dbReference type="InterPro" id="IPR036388">
    <property type="entry name" value="WH-like_DNA-bd_sf"/>
</dbReference>